<dbReference type="Proteomes" id="UP000887159">
    <property type="component" value="Unassembled WGS sequence"/>
</dbReference>
<feature type="region of interest" description="Disordered" evidence="1">
    <location>
        <begin position="62"/>
        <end position="81"/>
    </location>
</feature>
<dbReference type="EMBL" id="BMAU01021013">
    <property type="protein sequence ID" value="GFX86710.1"/>
    <property type="molecule type" value="Genomic_DNA"/>
</dbReference>
<protein>
    <submittedName>
        <fullName evidence="2">Uncharacterized protein</fullName>
    </submittedName>
</protein>
<organism evidence="2 3">
    <name type="scientific">Trichonephila clavipes</name>
    <name type="common">Golden silk orbweaver</name>
    <name type="synonym">Nephila clavipes</name>
    <dbReference type="NCBI Taxonomy" id="2585209"/>
    <lineage>
        <taxon>Eukaryota</taxon>
        <taxon>Metazoa</taxon>
        <taxon>Ecdysozoa</taxon>
        <taxon>Arthropoda</taxon>
        <taxon>Chelicerata</taxon>
        <taxon>Arachnida</taxon>
        <taxon>Araneae</taxon>
        <taxon>Araneomorphae</taxon>
        <taxon>Entelegynae</taxon>
        <taxon>Araneoidea</taxon>
        <taxon>Nephilidae</taxon>
        <taxon>Trichonephila</taxon>
    </lineage>
</organism>
<evidence type="ECO:0000313" key="3">
    <source>
        <dbReference type="Proteomes" id="UP000887159"/>
    </source>
</evidence>
<sequence length="81" mass="8925">MKSGCDTLVVKVTYSWLAYYEFEPSTAEILSCRGAMNVKSGELKRPLIGVVVRRWEVQAQVSSSSLDYGSKLRGPSPKALV</sequence>
<gene>
    <name evidence="2" type="ORF">TNCV_1409071</name>
</gene>
<dbReference type="AlphaFoldDB" id="A0A8X6R385"/>
<evidence type="ECO:0000313" key="2">
    <source>
        <dbReference type="EMBL" id="GFX86710.1"/>
    </source>
</evidence>
<comment type="caution">
    <text evidence="2">The sequence shown here is derived from an EMBL/GenBank/DDBJ whole genome shotgun (WGS) entry which is preliminary data.</text>
</comment>
<evidence type="ECO:0000256" key="1">
    <source>
        <dbReference type="SAM" id="MobiDB-lite"/>
    </source>
</evidence>
<name>A0A8X6R385_TRICX</name>
<keyword evidence="3" id="KW-1185">Reference proteome</keyword>
<proteinExistence type="predicted"/>
<accession>A0A8X6R385</accession>
<reference evidence="2" key="1">
    <citation type="submission" date="2020-08" db="EMBL/GenBank/DDBJ databases">
        <title>Multicomponent nature underlies the extraordinary mechanical properties of spider dragline silk.</title>
        <authorList>
            <person name="Kono N."/>
            <person name="Nakamura H."/>
            <person name="Mori M."/>
            <person name="Yoshida Y."/>
            <person name="Ohtoshi R."/>
            <person name="Malay A.D."/>
            <person name="Moran D.A.P."/>
            <person name="Tomita M."/>
            <person name="Numata K."/>
            <person name="Arakawa K."/>
        </authorList>
    </citation>
    <scope>NUCLEOTIDE SEQUENCE</scope>
</reference>